<name>A0A929KX83_9SPHI</name>
<keyword evidence="2" id="KW-1185">Reference proteome</keyword>
<dbReference type="RefSeq" id="WP_194111330.1">
    <property type="nucleotide sequence ID" value="NZ_JADFFL010000003.1"/>
</dbReference>
<reference evidence="1" key="1">
    <citation type="submission" date="2020-10" db="EMBL/GenBank/DDBJ databases">
        <title>Mucilaginibacter mali sp. nov., isolated from rhizosphere soil of apple orchard.</title>
        <authorList>
            <person name="Lee J.-S."/>
            <person name="Kim H.S."/>
            <person name="Kim J.-S."/>
        </authorList>
    </citation>
    <scope>NUCLEOTIDE SEQUENCE</scope>
    <source>
        <strain evidence="1">KCTC 22746</strain>
    </source>
</reference>
<accession>A0A929KX83</accession>
<dbReference type="EMBL" id="JADFFL010000003">
    <property type="protein sequence ID" value="MBE9662140.1"/>
    <property type="molecule type" value="Genomic_DNA"/>
</dbReference>
<comment type="caution">
    <text evidence="1">The sequence shown here is derived from an EMBL/GenBank/DDBJ whole genome shotgun (WGS) entry which is preliminary data.</text>
</comment>
<dbReference type="AlphaFoldDB" id="A0A929KX83"/>
<organism evidence="1 2">
    <name type="scientific">Mucilaginibacter myungsuensis</name>
    <dbReference type="NCBI Taxonomy" id="649104"/>
    <lineage>
        <taxon>Bacteria</taxon>
        <taxon>Pseudomonadati</taxon>
        <taxon>Bacteroidota</taxon>
        <taxon>Sphingobacteriia</taxon>
        <taxon>Sphingobacteriales</taxon>
        <taxon>Sphingobacteriaceae</taxon>
        <taxon>Mucilaginibacter</taxon>
    </lineage>
</organism>
<evidence type="ECO:0000313" key="2">
    <source>
        <dbReference type="Proteomes" id="UP000622475"/>
    </source>
</evidence>
<proteinExistence type="predicted"/>
<gene>
    <name evidence="1" type="ORF">IRJ16_09610</name>
</gene>
<evidence type="ECO:0000313" key="1">
    <source>
        <dbReference type="EMBL" id="MBE9662140.1"/>
    </source>
</evidence>
<protein>
    <submittedName>
        <fullName evidence="1">Uncharacterized protein</fullName>
    </submittedName>
</protein>
<sequence length="175" mass="19610">MALTYLSLDDVTREYMLKEFQSDLDCDNCYLSKRFNDFGNTHFIEIMPQHIATGDDASLTEALKSNNCFKSHEERNKNGTISMVKVPVTAAETFAEGEFNRFYIRAICLRALTENRAIEVYRARASSSPRPESEALIGNTFDPKTLLQDLRDNKGVDTSFGLPAGPNSGLSIKII</sequence>
<dbReference type="Proteomes" id="UP000622475">
    <property type="component" value="Unassembled WGS sequence"/>
</dbReference>